<dbReference type="GO" id="GO:0030246">
    <property type="term" value="F:carbohydrate binding"/>
    <property type="evidence" value="ECO:0007669"/>
    <property type="project" value="InterPro"/>
</dbReference>
<dbReference type="Pfam" id="PF01055">
    <property type="entry name" value="Glyco_hydro_31_2nd"/>
    <property type="match status" value="1"/>
</dbReference>
<dbReference type="InterPro" id="IPR025887">
    <property type="entry name" value="Glyco_hydro_31_N_dom"/>
</dbReference>
<dbReference type="Gene3D" id="2.60.40.1180">
    <property type="entry name" value="Golgi alpha-mannosidase II"/>
    <property type="match status" value="2"/>
</dbReference>
<dbReference type="Gene3D" id="3.20.20.80">
    <property type="entry name" value="Glycosidases"/>
    <property type="match status" value="1"/>
</dbReference>
<feature type="domain" description="Glycoside hydrolase family 31 TIM barrel" evidence="8">
    <location>
        <begin position="292"/>
        <end position="666"/>
    </location>
</feature>
<dbReference type="STRING" id="312017.Q22RJ8"/>
<dbReference type="InterPro" id="IPR011013">
    <property type="entry name" value="Gal_mutarotase_sf_dom"/>
</dbReference>
<dbReference type="Pfam" id="PF13802">
    <property type="entry name" value="Gal_mutarotas_2"/>
    <property type="match status" value="1"/>
</dbReference>
<keyword evidence="7" id="KW-0472">Membrane</keyword>
<evidence type="ECO:0000256" key="7">
    <source>
        <dbReference type="SAM" id="Phobius"/>
    </source>
</evidence>
<evidence type="ECO:0000256" key="6">
    <source>
        <dbReference type="RuleBase" id="RU361185"/>
    </source>
</evidence>
<keyword evidence="2 6" id="KW-0378">Hydrolase</keyword>
<dbReference type="eggNOG" id="KOG1065">
    <property type="taxonomic scope" value="Eukaryota"/>
</dbReference>
<evidence type="ECO:0000259" key="8">
    <source>
        <dbReference type="Pfam" id="PF01055"/>
    </source>
</evidence>
<evidence type="ECO:0000259" key="10">
    <source>
        <dbReference type="Pfam" id="PF21365"/>
    </source>
</evidence>
<evidence type="ECO:0000256" key="1">
    <source>
        <dbReference type="ARBA" id="ARBA00007806"/>
    </source>
</evidence>
<feature type="transmembrane region" description="Helical" evidence="7">
    <location>
        <begin position="7"/>
        <end position="28"/>
    </location>
</feature>
<keyword evidence="12" id="KW-1185">Reference proteome</keyword>
<dbReference type="PROSITE" id="PS00129">
    <property type="entry name" value="GLYCOSYL_HYDROL_F31_1"/>
    <property type="match status" value="1"/>
</dbReference>
<dbReference type="KEGG" id="tet:TTHERM_00013900"/>
<dbReference type="PANTHER" id="PTHR22762">
    <property type="entry name" value="ALPHA-GLUCOSIDASE"/>
    <property type="match status" value="1"/>
</dbReference>
<keyword evidence="4 6" id="KW-0326">Glycosidase</keyword>
<dbReference type="InterPro" id="IPR000322">
    <property type="entry name" value="Glyco_hydro_31_TIM"/>
</dbReference>
<dbReference type="Proteomes" id="UP000009168">
    <property type="component" value="Unassembled WGS sequence"/>
</dbReference>
<dbReference type="SUPFAM" id="SSF51445">
    <property type="entry name" value="(Trans)glycosidases"/>
    <property type="match status" value="1"/>
</dbReference>
<dbReference type="InterPro" id="IPR017853">
    <property type="entry name" value="GH"/>
</dbReference>
<dbReference type="InterPro" id="IPR048395">
    <property type="entry name" value="Glyco_hydro_31_C"/>
</dbReference>
<evidence type="ECO:0000256" key="3">
    <source>
        <dbReference type="ARBA" id="ARBA00023180"/>
    </source>
</evidence>
<dbReference type="Pfam" id="PF21365">
    <property type="entry name" value="Glyco_hydro_31_3rd"/>
    <property type="match status" value="1"/>
</dbReference>
<dbReference type="Gene3D" id="2.60.40.1760">
    <property type="entry name" value="glycosyl hydrolase (family 31)"/>
    <property type="match status" value="1"/>
</dbReference>
<evidence type="ECO:0000313" key="11">
    <source>
        <dbReference type="EMBL" id="EAR88124.3"/>
    </source>
</evidence>
<dbReference type="AlphaFoldDB" id="Q22RJ8"/>
<dbReference type="InParanoid" id="Q22RJ8"/>
<dbReference type="SUPFAM" id="SSF51011">
    <property type="entry name" value="Glycosyl hydrolase domain"/>
    <property type="match status" value="1"/>
</dbReference>
<dbReference type="InterPro" id="IPR013780">
    <property type="entry name" value="Glyco_hydro_b"/>
</dbReference>
<dbReference type="RefSeq" id="XP_001008369.3">
    <property type="nucleotide sequence ID" value="XM_001008369.4"/>
</dbReference>
<dbReference type="CDD" id="cd14752">
    <property type="entry name" value="GH31_N"/>
    <property type="match status" value="1"/>
</dbReference>
<accession>Q22RJ8</accession>
<name>Q22RJ8_TETTS</name>
<evidence type="ECO:0000256" key="2">
    <source>
        <dbReference type="ARBA" id="ARBA00022801"/>
    </source>
</evidence>
<keyword evidence="7" id="KW-0812">Transmembrane</keyword>
<dbReference type="GO" id="GO:0005975">
    <property type="term" value="P:carbohydrate metabolic process"/>
    <property type="evidence" value="ECO:0007669"/>
    <property type="project" value="InterPro"/>
</dbReference>
<evidence type="ECO:0000313" key="12">
    <source>
        <dbReference type="Proteomes" id="UP000009168"/>
    </source>
</evidence>
<evidence type="ECO:0000259" key="9">
    <source>
        <dbReference type="Pfam" id="PF13802"/>
    </source>
</evidence>
<gene>
    <name evidence="11" type="ORF">TTHERM_00013900</name>
</gene>
<evidence type="ECO:0000256" key="4">
    <source>
        <dbReference type="ARBA" id="ARBA00023295"/>
    </source>
</evidence>
<evidence type="ECO:0000256" key="5">
    <source>
        <dbReference type="ARBA" id="ARBA00041343"/>
    </source>
</evidence>
<comment type="similarity">
    <text evidence="1 6">Belongs to the glycosyl hydrolase 31 family.</text>
</comment>
<proteinExistence type="inferred from homology"/>
<organism evidence="11 12">
    <name type="scientific">Tetrahymena thermophila (strain SB210)</name>
    <dbReference type="NCBI Taxonomy" id="312017"/>
    <lineage>
        <taxon>Eukaryota</taxon>
        <taxon>Sar</taxon>
        <taxon>Alveolata</taxon>
        <taxon>Ciliophora</taxon>
        <taxon>Intramacronucleata</taxon>
        <taxon>Oligohymenophorea</taxon>
        <taxon>Hymenostomatida</taxon>
        <taxon>Tetrahymenina</taxon>
        <taxon>Tetrahymenidae</taxon>
        <taxon>Tetrahymena</taxon>
    </lineage>
</organism>
<sequence>MIEKSKILTAIGIVVAVVISVYGIHQLYIQHEANRIDKFRKHAGFYVLKQDVNKTQDGGFVGFLSWKPGKKEQEEPLSPVIRELKVIFKVDGKNECQFKITDIEDSRFQLPYNEPFPFTKEQGQESKLERIFDYKVSQVGEQFYFELFRKSSGQTIFSTKDRPILFTDKYLEISTEMNEEMIFGLGDRRTDFQIKSGRYSFWNADAMWIDNGTPGKSIYGYHPMYLRREVIENNFHVTLFRNTYGLQVDYKQNQYLTYKTIGGNLDFKFFLGDSNPENAIKLYHNYVNGWILHPFWVQGFHQCRWGYKSSDQLMEVWDKYNSLQIPIDSLWSDIDYMYKYQDFTIDTERFNLTQMQTIYNLSNPQGVHWSSIIDVGISIEEEGAIKGQEMNIFIQSAKTKEPIIGTVWPGKTYFPDFNHPNSTEYWYEGFVNLTKYGLQQDGIWIDMNEYSNFVTGEVGKDESTLVNEIKTFFTSEKPNLPFNPLEVRRLDHRTLSLDAIHYSGDQAVLVNATKNYTITQYDMHNINGFGEGLATYKAAKRLGKKLTFILSRSSMFGSGRYVQHWNGDAFSTWEYLRLSIPSIMNFQMYGIPFVGDDICGLALDATAELCARWQQLGSLYPFSRNHNGDKYSPQEPYAFPKHPYVLSSTIKTLNVRYQLLKFYYHLFVKGNGLGTIFRPLFWEFPGDEQSYQHQFQFMLGDYLLASPVVYSGNTFTQKTKHCVYIPENSLFFDFYNYSPIQGGDHCFQVPFDAVVPMYIKSGKILHLQDRKNTLRSRFLDNRFTLLIALDENNESSGSILTINNYNEDDNIIQNCTEQQNCVANLSAKVNSKSGTEMEIEIKVNQAAASTNFQEIIVDKLIIVGIKKSESYKFKIIDMINNPFIINKDGSELNLQFDL</sequence>
<dbReference type="SUPFAM" id="SSF74650">
    <property type="entry name" value="Galactose mutarotase-like"/>
    <property type="match status" value="1"/>
</dbReference>
<reference evidence="12" key="1">
    <citation type="journal article" date="2006" name="PLoS Biol.">
        <title>Macronuclear genome sequence of the ciliate Tetrahymena thermophila, a model eukaryote.</title>
        <authorList>
            <person name="Eisen J.A."/>
            <person name="Coyne R.S."/>
            <person name="Wu M."/>
            <person name="Wu D."/>
            <person name="Thiagarajan M."/>
            <person name="Wortman J.R."/>
            <person name="Badger J.H."/>
            <person name="Ren Q."/>
            <person name="Amedeo P."/>
            <person name="Jones K.M."/>
            <person name="Tallon L.J."/>
            <person name="Delcher A.L."/>
            <person name="Salzberg S.L."/>
            <person name="Silva J.C."/>
            <person name="Haas B.J."/>
            <person name="Majoros W.H."/>
            <person name="Farzad M."/>
            <person name="Carlton J.M."/>
            <person name="Smith R.K. Jr."/>
            <person name="Garg J."/>
            <person name="Pearlman R.E."/>
            <person name="Karrer K.M."/>
            <person name="Sun L."/>
            <person name="Manning G."/>
            <person name="Elde N.C."/>
            <person name="Turkewitz A.P."/>
            <person name="Asai D.J."/>
            <person name="Wilkes D.E."/>
            <person name="Wang Y."/>
            <person name="Cai H."/>
            <person name="Collins K."/>
            <person name="Stewart B.A."/>
            <person name="Lee S.R."/>
            <person name="Wilamowska K."/>
            <person name="Weinberg Z."/>
            <person name="Ruzzo W.L."/>
            <person name="Wloga D."/>
            <person name="Gaertig J."/>
            <person name="Frankel J."/>
            <person name="Tsao C.-C."/>
            <person name="Gorovsky M.A."/>
            <person name="Keeling P.J."/>
            <person name="Waller R.F."/>
            <person name="Patron N.J."/>
            <person name="Cherry J.M."/>
            <person name="Stover N.A."/>
            <person name="Krieger C.J."/>
            <person name="del Toro C."/>
            <person name="Ryder H.F."/>
            <person name="Williamson S.C."/>
            <person name="Barbeau R.A."/>
            <person name="Hamilton E.P."/>
            <person name="Orias E."/>
        </authorList>
    </citation>
    <scope>NUCLEOTIDE SEQUENCE [LARGE SCALE GENOMIC DNA]</scope>
    <source>
        <strain evidence="12">SB210</strain>
    </source>
</reference>
<keyword evidence="3" id="KW-0325">Glycoprotein</keyword>
<keyword evidence="7" id="KW-1133">Transmembrane helix</keyword>
<dbReference type="PANTHER" id="PTHR22762:SF133">
    <property type="entry name" value="P-TYPE DOMAIN-CONTAINING PROTEIN"/>
    <property type="match status" value="1"/>
</dbReference>
<dbReference type="GO" id="GO:0004553">
    <property type="term" value="F:hydrolase activity, hydrolyzing O-glycosyl compounds"/>
    <property type="evidence" value="ECO:0007669"/>
    <property type="project" value="InterPro"/>
</dbReference>
<dbReference type="EMBL" id="GG662845">
    <property type="protein sequence ID" value="EAR88124.3"/>
    <property type="molecule type" value="Genomic_DNA"/>
</dbReference>
<feature type="domain" description="Glycosyl hydrolase family 31 C-terminal" evidence="10">
    <location>
        <begin position="675"/>
        <end position="765"/>
    </location>
</feature>
<dbReference type="HOGENOM" id="CLU_000631_11_2_1"/>
<dbReference type="GeneID" id="7823261"/>
<dbReference type="OrthoDB" id="440381at2759"/>
<protein>
    <recommendedName>
        <fullName evidence="5">Maltase</fullName>
    </recommendedName>
</protein>
<dbReference type="CDD" id="cd06602">
    <property type="entry name" value="GH31_MGAM_SI_GAA"/>
    <property type="match status" value="1"/>
</dbReference>
<dbReference type="InterPro" id="IPR030458">
    <property type="entry name" value="Glyco_hydro_31_AS"/>
</dbReference>
<feature type="domain" description="Glycoside hydrolase family 31 N-terminal" evidence="9">
    <location>
        <begin position="62"/>
        <end position="249"/>
    </location>
</feature>